<evidence type="ECO:0000313" key="2">
    <source>
        <dbReference type="EMBL" id="TGG95087.1"/>
    </source>
</evidence>
<dbReference type="Gene3D" id="3.40.50.1110">
    <property type="entry name" value="SGNH hydrolase"/>
    <property type="match status" value="1"/>
</dbReference>
<dbReference type="CDD" id="cd01839">
    <property type="entry name" value="SGNH_arylesterase_like"/>
    <property type="match status" value="1"/>
</dbReference>
<comment type="caution">
    <text evidence="2">The sequence shown here is derived from an EMBL/GenBank/DDBJ whole genome shotgun (WGS) entry which is preliminary data.</text>
</comment>
<dbReference type="InterPro" id="IPR051532">
    <property type="entry name" value="Ester_Hydrolysis_Enzymes"/>
</dbReference>
<dbReference type="EMBL" id="SRMF01000001">
    <property type="protein sequence ID" value="TGG95087.1"/>
    <property type="molecule type" value="Genomic_DNA"/>
</dbReference>
<name>A0A4Z0WGK7_9GAMM</name>
<dbReference type="SUPFAM" id="SSF52266">
    <property type="entry name" value="SGNH hydrolase"/>
    <property type="match status" value="1"/>
</dbReference>
<dbReference type="InterPro" id="IPR013830">
    <property type="entry name" value="SGNH_hydro"/>
</dbReference>
<feature type="domain" description="SGNH hydrolase-type esterase" evidence="1">
    <location>
        <begin position="6"/>
        <end position="194"/>
    </location>
</feature>
<dbReference type="Pfam" id="PF13472">
    <property type="entry name" value="Lipase_GDSL_2"/>
    <property type="match status" value="1"/>
</dbReference>
<dbReference type="GO" id="GO:0016788">
    <property type="term" value="F:hydrolase activity, acting on ester bonds"/>
    <property type="evidence" value="ECO:0007669"/>
    <property type="project" value="UniProtKB-ARBA"/>
</dbReference>
<sequence length="208" mass="22570">MPSILCYGDSNTWGAPPALPGEDIERYSPGQRWPGVLSQQLGEDYQIYEHGLCGRTTCYRDPVQGDHLCGRDHLPVSLATCAPLDLVILMLGTNDLKRRFNASAAMIANNVGTLVELTREFSGEDLPILVICPPPARAVDLPRDAFAGAAERSVGLAQEFARMARELDVPCLDAGEFVVSSEVDGIHLDANAHRMLGEVIADKVRQLS</sequence>
<dbReference type="PANTHER" id="PTHR30383:SF29">
    <property type="entry name" value="SGNH HYDROLASE-TYPE ESTERASE DOMAIN-CONTAINING PROTEIN"/>
    <property type="match status" value="1"/>
</dbReference>
<dbReference type="OrthoDB" id="388542at2"/>
<evidence type="ECO:0000259" key="1">
    <source>
        <dbReference type="Pfam" id="PF13472"/>
    </source>
</evidence>
<dbReference type="InterPro" id="IPR036514">
    <property type="entry name" value="SGNH_hydro_sf"/>
</dbReference>
<reference evidence="2 3" key="1">
    <citation type="submission" date="2019-04" db="EMBL/GenBank/DDBJ databases">
        <title>Natronospirillum operosus gen. nov., sp. nov., a haloalkaliphilic satellite isolated from decaying biomass of laboratory culture of cyanobacterium Geitlerinema sp. and proposal of Natronospirillaceae fam. nov. and Saccharospirillaceae fam. nov.</title>
        <authorList>
            <person name="Kevbrin V."/>
            <person name="Boltyanskaya Y."/>
            <person name="Koziaeva V."/>
            <person name="Grouzdev D.S."/>
            <person name="Park M."/>
            <person name="Cho J."/>
        </authorList>
    </citation>
    <scope>NUCLEOTIDE SEQUENCE [LARGE SCALE GENOMIC DNA]</scope>
    <source>
        <strain evidence="2 3">G-116</strain>
    </source>
</reference>
<accession>A0A4Z0WGK7</accession>
<dbReference type="Proteomes" id="UP000297475">
    <property type="component" value="Unassembled WGS sequence"/>
</dbReference>
<proteinExistence type="predicted"/>
<dbReference type="RefSeq" id="WP_135480462.1">
    <property type="nucleotide sequence ID" value="NZ_SRMF01000001.1"/>
</dbReference>
<protein>
    <recommendedName>
        <fullName evidence="1">SGNH hydrolase-type esterase domain-containing protein</fullName>
    </recommendedName>
</protein>
<dbReference type="PANTHER" id="PTHR30383">
    <property type="entry name" value="THIOESTERASE 1/PROTEASE 1/LYSOPHOSPHOLIPASE L1"/>
    <property type="match status" value="1"/>
</dbReference>
<gene>
    <name evidence="2" type="ORF">E4656_01260</name>
</gene>
<evidence type="ECO:0000313" key="3">
    <source>
        <dbReference type="Proteomes" id="UP000297475"/>
    </source>
</evidence>
<dbReference type="AlphaFoldDB" id="A0A4Z0WGK7"/>
<keyword evidence="3" id="KW-1185">Reference proteome</keyword>
<organism evidence="2 3">
    <name type="scientific">Natronospirillum operosum</name>
    <dbReference type="NCBI Taxonomy" id="2759953"/>
    <lineage>
        <taxon>Bacteria</taxon>
        <taxon>Pseudomonadati</taxon>
        <taxon>Pseudomonadota</taxon>
        <taxon>Gammaproteobacteria</taxon>
        <taxon>Oceanospirillales</taxon>
        <taxon>Natronospirillaceae</taxon>
        <taxon>Natronospirillum</taxon>
    </lineage>
</organism>